<dbReference type="RefSeq" id="WP_264488049.1">
    <property type="nucleotide sequence ID" value="NZ_JAPDDT010000006.1"/>
</dbReference>
<dbReference type="Proteomes" id="UP001320876">
    <property type="component" value="Unassembled WGS sequence"/>
</dbReference>
<sequence>MKAFAFLLAAACLSACPLLADDTAHPVVTSISITPETVDVTSGPGSVSITAHITDDDSGFSFGNFILINGNGNHIKSFYFNGEDTRLPDGDALDGTYQLTINEVPQYGEPGDWRVDVLVFDHSGNARTFGQHPDDIPLPVPDDGEFTVVNTGEVDSAAPEIGSAEINPDPFSTASEAAELTLTIHGVDTLSGIDRGFLWVYKPNGDEFANSLSFGPADLLPGGTVNDGIYQLPVELPQGSDYGDWEVQVLLIDRTGNAAFRSGIHFSNVAEITHDVGFLAQALDAVHLPWTTSGSRWIFQTEENWDDRDAAASKPIGHGEECVMQTTVTGPGTLSFMWRVDSEESADILSVELVGGDTHQISGDLGWELVELAIPEGEQTMIWRYTKDGSGSIGADRGYVDHVTFRSDTDTALPQVQDIYPSVRKVDVSGGEQLVEYTIEITDDLTGFESGRIELYNPNGDGQVSTTFDGGSRIRGDEFSGTYAVSLPFSPTPDLGLWHVRVETMEYSNLTPRIYGPGGERFPVTGSNAVMVIDGPLEDVTAPQIRALEIDPSVIDVSDGPATALVTLRITDYNSGFNFANLDLFNPTAQWTGSHYFTSYQLLQGDQFDGIYQVEVVIPQYAEGTWRIGAGLADQDNNERHHENGEGLDNSIDERLTVINTGPVDHTSPVVTSIEITPDTIDVSGGPQDIQITVSIDDDVSGRRDAILFFYDPADVFHGAFTVTLDEDNRIDQDGLSETFEDTVTIPLGTTPGDWTVRLFLRDKVGKTNFYGWENSPYPEPGDGIFTISGEAPSLFEAFVSTHSLTGDDALPGADPDGDGQNNATELMLGTDPNDNADAGAGAFTLSRDATHLHYDFTIDPALTVAVDGLYLALTDAGGGAPLRLTGQSQAGLVGPWADVLPVLQSGSTWRVSIPFAGGSKGFLRLFFEDP</sequence>
<reference evidence="4 5" key="1">
    <citation type="submission" date="2022-10" db="EMBL/GenBank/DDBJ databases">
        <title>Luteolibacter arcticus strain CCTCC AB 2014275, whole genome shotgun sequencing project.</title>
        <authorList>
            <person name="Zhao G."/>
            <person name="Shen L."/>
        </authorList>
    </citation>
    <scope>NUCLEOTIDE SEQUENCE [LARGE SCALE GENOMIC DNA]</scope>
    <source>
        <strain evidence="4 5">CCTCC AB 2014275</strain>
    </source>
</reference>
<evidence type="ECO:0000313" key="4">
    <source>
        <dbReference type="EMBL" id="MCW1923943.1"/>
    </source>
</evidence>
<feature type="domain" description="DUF7035" evidence="3">
    <location>
        <begin position="22"/>
        <end position="129"/>
    </location>
</feature>
<feature type="domain" description="DUF7035" evidence="3">
    <location>
        <begin position="410"/>
        <end position="489"/>
    </location>
</feature>
<name>A0ABT3GKA3_9BACT</name>
<feature type="chain" id="PRO_5045642525" description="DUF7035 domain-containing protein" evidence="2">
    <location>
        <begin position="21"/>
        <end position="931"/>
    </location>
</feature>
<gene>
    <name evidence="4" type="ORF">OKA05_15355</name>
</gene>
<feature type="signal peptide" evidence="2">
    <location>
        <begin position="1"/>
        <end position="20"/>
    </location>
</feature>
<organism evidence="4 5">
    <name type="scientific">Luteolibacter arcticus</name>
    <dbReference type="NCBI Taxonomy" id="1581411"/>
    <lineage>
        <taxon>Bacteria</taxon>
        <taxon>Pseudomonadati</taxon>
        <taxon>Verrucomicrobiota</taxon>
        <taxon>Verrucomicrobiia</taxon>
        <taxon>Verrucomicrobiales</taxon>
        <taxon>Verrucomicrobiaceae</taxon>
        <taxon>Luteolibacter</taxon>
    </lineage>
</organism>
<evidence type="ECO:0000313" key="5">
    <source>
        <dbReference type="Proteomes" id="UP001320876"/>
    </source>
</evidence>
<feature type="region of interest" description="Disordered" evidence="1">
    <location>
        <begin position="807"/>
        <end position="834"/>
    </location>
</feature>
<keyword evidence="5" id="KW-1185">Reference proteome</keyword>
<dbReference type="InterPro" id="IPR055463">
    <property type="entry name" value="DUF7035"/>
</dbReference>
<evidence type="ECO:0000256" key="1">
    <source>
        <dbReference type="SAM" id="MobiDB-lite"/>
    </source>
</evidence>
<comment type="caution">
    <text evidence="4">The sequence shown here is derived from an EMBL/GenBank/DDBJ whole genome shotgun (WGS) entry which is preliminary data.</text>
</comment>
<keyword evidence="2" id="KW-0732">Signal</keyword>
<evidence type="ECO:0000256" key="2">
    <source>
        <dbReference type="SAM" id="SignalP"/>
    </source>
</evidence>
<accession>A0ABT3GKA3</accession>
<dbReference type="Pfam" id="PF23034">
    <property type="entry name" value="DUF7035"/>
    <property type="match status" value="2"/>
</dbReference>
<dbReference type="EMBL" id="JAPDDT010000006">
    <property type="protein sequence ID" value="MCW1923943.1"/>
    <property type="molecule type" value="Genomic_DNA"/>
</dbReference>
<evidence type="ECO:0000259" key="3">
    <source>
        <dbReference type="Pfam" id="PF23034"/>
    </source>
</evidence>
<protein>
    <recommendedName>
        <fullName evidence="3">DUF7035 domain-containing protein</fullName>
    </recommendedName>
</protein>
<proteinExistence type="predicted"/>